<dbReference type="GO" id="GO:0003841">
    <property type="term" value="F:1-acylglycerol-3-phosphate O-acyltransferase activity"/>
    <property type="evidence" value="ECO:0007669"/>
    <property type="project" value="TreeGrafter"/>
</dbReference>
<sequence>MVYIIIKYVAKCLIPIRYNIVIKNGDKLHEMKGPLIVSSNHTSSLDPILIGLILDSPVYFMAKKELFRTKIGAWFFTAMNAISIDRNAYMLIRPIRKVLTLLERKEVVGIFPEGKRVKKDRKGKPKNGVAFFALKARVPVLPIGLIINDKRRLLRRKVTVIIGEPIDLSDCPFKNSYSQISEYIMEVSHTLINREQLSGKYRTNLEPNWQIDKKV</sequence>
<dbReference type="SMART" id="SM00563">
    <property type="entry name" value="PlsC"/>
    <property type="match status" value="1"/>
</dbReference>
<keyword evidence="5" id="KW-1185">Reference proteome</keyword>
<dbReference type="RefSeq" id="WP_257821023.1">
    <property type="nucleotide sequence ID" value="NZ_JABXYM010000001.1"/>
</dbReference>
<dbReference type="AlphaFoldDB" id="A0A9Q4B1G2"/>
<dbReference type="SUPFAM" id="SSF69593">
    <property type="entry name" value="Glycerol-3-phosphate (1)-acyltransferase"/>
    <property type="match status" value="1"/>
</dbReference>
<evidence type="ECO:0000313" key="4">
    <source>
        <dbReference type="EMBL" id="MCR6096410.1"/>
    </source>
</evidence>
<keyword evidence="2 4" id="KW-0012">Acyltransferase</keyword>
<comment type="caution">
    <text evidence="4">The sequence shown here is derived from an EMBL/GenBank/DDBJ whole genome shotgun (WGS) entry which is preliminary data.</text>
</comment>
<dbReference type="EMBL" id="JABXYM010000001">
    <property type="protein sequence ID" value="MCR6096410.1"/>
    <property type="molecule type" value="Genomic_DNA"/>
</dbReference>
<dbReference type="PANTHER" id="PTHR10434">
    <property type="entry name" value="1-ACYL-SN-GLYCEROL-3-PHOSPHATE ACYLTRANSFERASE"/>
    <property type="match status" value="1"/>
</dbReference>
<feature type="domain" description="Phospholipid/glycerol acyltransferase" evidence="3">
    <location>
        <begin position="35"/>
        <end position="148"/>
    </location>
</feature>
<evidence type="ECO:0000256" key="2">
    <source>
        <dbReference type="ARBA" id="ARBA00023315"/>
    </source>
</evidence>
<dbReference type="GO" id="GO:0006654">
    <property type="term" value="P:phosphatidic acid biosynthetic process"/>
    <property type="evidence" value="ECO:0007669"/>
    <property type="project" value="TreeGrafter"/>
</dbReference>
<evidence type="ECO:0000256" key="1">
    <source>
        <dbReference type="ARBA" id="ARBA00022679"/>
    </source>
</evidence>
<dbReference type="Pfam" id="PF01553">
    <property type="entry name" value="Acyltransferase"/>
    <property type="match status" value="1"/>
</dbReference>
<accession>A0A9Q4B1G2</accession>
<evidence type="ECO:0000313" key="5">
    <source>
        <dbReference type="Proteomes" id="UP001057753"/>
    </source>
</evidence>
<protein>
    <submittedName>
        <fullName evidence="4">1-acyl-sn-glycerol-3-phosphate acyltransferase</fullName>
    </submittedName>
</protein>
<dbReference type="CDD" id="cd07989">
    <property type="entry name" value="LPLAT_AGPAT-like"/>
    <property type="match status" value="1"/>
</dbReference>
<organism evidence="4 5">
    <name type="scientific">Salipaludibacillus agaradhaerens</name>
    <name type="common">Bacillus agaradhaerens</name>
    <dbReference type="NCBI Taxonomy" id="76935"/>
    <lineage>
        <taxon>Bacteria</taxon>
        <taxon>Bacillati</taxon>
        <taxon>Bacillota</taxon>
        <taxon>Bacilli</taxon>
        <taxon>Bacillales</taxon>
        <taxon>Bacillaceae</taxon>
    </lineage>
</organism>
<dbReference type="Proteomes" id="UP001057753">
    <property type="component" value="Unassembled WGS sequence"/>
</dbReference>
<gene>
    <name evidence="4" type="ORF">HXA33_07580</name>
</gene>
<name>A0A9Q4B1G2_SALAG</name>
<dbReference type="PANTHER" id="PTHR10434:SF40">
    <property type="entry name" value="1-ACYL-SN-GLYCEROL-3-PHOSPHATE ACYLTRANSFERASE"/>
    <property type="match status" value="1"/>
</dbReference>
<reference evidence="4" key="1">
    <citation type="submission" date="2020-06" db="EMBL/GenBank/DDBJ databases">
        <title>Insight into the genomes of haloalkaliphilic bacilli from Kenyan soda lakes.</title>
        <authorList>
            <person name="Mwirichia R."/>
            <person name="Villamizar G.C."/>
            <person name="Poehlein A."/>
            <person name="Mugweru J."/>
            <person name="Kipnyargis A."/>
            <person name="Kiplimo D."/>
            <person name="Orwa P."/>
            <person name="Daniel R."/>
        </authorList>
    </citation>
    <scope>NUCLEOTIDE SEQUENCE</scope>
    <source>
        <strain evidence="4">B1096_S55</strain>
    </source>
</reference>
<dbReference type="InterPro" id="IPR002123">
    <property type="entry name" value="Plipid/glycerol_acylTrfase"/>
</dbReference>
<evidence type="ECO:0000259" key="3">
    <source>
        <dbReference type="SMART" id="SM00563"/>
    </source>
</evidence>
<proteinExistence type="predicted"/>
<keyword evidence="1" id="KW-0808">Transferase</keyword>